<dbReference type="VEuPathDB" id="FungiDB:PCH_Pc22g09620"/>
<protein>
    <submittedName>
        <fullName evidence="1">Uncharacterized protein</fullName>
    </submittedName>
</protein>
<reference evidence="1 2" key="1">
    <citation type="journal article" date="2008" name="Nat. Biotechnol.">
        <title>Genome sequencing and analysis of the filamentous fungus Penicillium chrysogenum.</title>
        <authorList>
            <person name="van den Berg M.A."/>
            <person name="Albang R."/>
            <person name="Albermann K."/>
            <person name="Badger J.H."/>
            <person name="Daran J.-M."/>
            <person name="Driessen A.J.M."/>
            <person name="Garcia-Estrada C."/>
            <person name="Fedorova N.D."/>
            <person name="Harris D.M."/>
            <person name="Heijne W.H.M."/>
            <person name="Joardar V.S."/>
            <person name="Kiel J.A.K.W."/>
            <person name="Kovalchuk A."/>
            <person name="Martin J.F."/>
            <person name="Nierman W.C."/>
            <person name="Nijland J.G."/>
            <person name="Pronk J.T."/>
            <person name="Roubos J.A."/>
            <person name="van der Klei I.J."/>
            <person name="van Peij N.N.M.E."/>
            <person name="Veenhuis M."/>
            <person name="von Doehren H."/>
            <person name="Wagner C."/>
            <person name="Wortman J.R."/>
            <person name="Bovenberg R.A.L."/>
        </authorList>
    </citation>
    <scope>NUCLEOTIDE SEQUENCE [LARGE SCALE GENOMIC DNA]</scope>
    <source>
        <strain evidence="2">ATCC 28089 / DSM 1075 / NRRL 1951 / Wisconsin 54-1255</strain>
    </source>
</reference>
<dbReference type="EMBL" id="AM920437">
    <property type="protein sequence ID" value="CAP98250.1"/>
    <property type="molecule type" value="Genomic_DNA"/>
</dbReference>
<dbReference type="Proteomes" id="UP000000724">
    <property type="component" value="Contig Pc00c22"/>
</dbReference>
<dbReference type="HOGENOM" id="CLU_1960310_0_0_1"/>
<evidence type="ECO:0000313" key="2">
    <source>
        <dbReference type="Proteomes" id="UP000000724"/>
    </source>
</evidence>
<proteinExistence type="predicted"/>
<name>B6HUH4_PENRW</name>
<accession>B6HUH4</accession>
<evidence type="ECO:0000313" key="1">
    <source>
        <dbReference type="EMBL" id="CAP98250.1"/>
    </source>
</evidence>
<gene>
    <name evidence="1" type="ORF">Pc22g09620</name>
    <name evidence="1" type="ORF">PCH_Pc22g09620</name>
</gene>
<organism evidence="1 2">
    <name type="scientific">Penicillium rubens (strain ATCC 28089 / DSM 1075 / NRRL 1951 / Wisconsin 54-1255)</name>
    <name type="common">Penicillium chrysogenum</name>
    <dbReference type="NCBI Taxonomy" id="500485"/>
    <lineage>
        <taxon>Eukaryota</taxon>
        <taxon>Fungi</taxon>
        <taxon>Dikarya</taxon>
        <taxon>Ascomycota</taxon>
        <taxon>Pezizomycotina</taxon>
        <taxon>Eurotiomycetes</taxon>
        <taxon>Eurotiomycetidae</taxon>
        <taxon>Eurotiales</taxon>
        <taxon>Aspergillaceae</taxon>
        <taxon>Penicillium</taxon>
        <taxon>Penicillium chrysogenum species complex</taxon>
    </lineage>
</organism>
<keyword evidence="2" id="KW-1185">Reference proteome</keyword>
<sequence length="128" mass="14216">MAGYSIIQMDEVPLTDRLGSLLNCGPPRRELDIALGPRYEPLNSHNPRAKASSLNPLLGCRRPGIRVRRGATPIERVEQKGERCGIQPLGHFNYPSKPQSHIAIPDLFQGSKVGKMILCNRLRLPRLG</sequence>
<dbReference type="AlphaFoldDB" id="B6HUH4"/>